<gene>
    <name evidence="1" type="ORF">HAX54_033673</name>
</gene>
<dbReference type="EMBL" id="JACEIK010004317">
    <property type="protein sequence ID" value="MCD9645031.1"/>
    <property type="molecule type" value="Genomic_DNA"/>
</dbReference>
<sequence length="111" mass="12789">MRQINNKHQQLPSCISVATINNTGYLQKFGLQWDCYLTLATIASKRKDQQKKGTSAISTHKRGFDVGDLELLIFPHNLHRKTPSPESYLSTQKRIHKLMVRLRTEGIKLKE</sequence>
<comment type="caution">
    <text evidence="1">The sequence shown here is derived from an EMBL/GenBank/DDBJ whole genome shotgun (WGS) entry which is preliminary data.</text>
</comment>
<proteinExistence type="predicted"/>
<reference evidence="1 2" key="1">
    <citation type="journal article" date="2021" name="BMC Genomics">
        <title>Datura genome reveals duplications of psychoactive alkaloid biosynthetic genes and high mutation rate following tissue culture.</title>
        <authorList>
            <person name="Rajewski A."/>
            <person name="Carter-House D."/>
            <person name="Stajich J."/>
            <person name="Litt A."/>
        </authorList>
    </citation>
    <scope>NUCLEOTIDE SEQUENCE [LARGE SCALE GENOMIC DNA]</scope>
    <source>
        <strain evidence="1">AR-01</strain>
    </source>
</reference>
<evidence type="ECO:0000313" key="1">
    <source>
        <dbReference type="EMBL" id="MCD9645031.1"/>
    </source>
</evidence>
<organism evidence="1 2">
    <name type="scientific">Datura stramonium</name>
    <name type="common">Jimsonweed</name>
    <name type="synonym">Common thornapple</name>
    <dbReference type="NCBI Taxonomy" id="4076"/>
    <lineage>
        <taxon>Eukaryota</taxon>
        <taxon>Viridiplantae</taxon>
        <taxon>Streptophyta</taxon>
        <taxon>Embryophyta</taxon>
        <taxon>Tracheophyta</taxon>
        <taxon>Spermatophyta</taxon>
        <taxon>Magnoliopsida</taxon>
        <taxon>eudicotyledons</taxon>
        <taxon>Gunneridae</taxon>
        <taxon>Pentapetalae</taxon>
        <taxon>asterids</taxon>
        <taxon>lamiids</taxon>
        <taxon>Solanales</taxon>
        <taxon>Solanaceae</taxon>
        <taxon>Solanoideae</taxon>
        <taxon>Datureae</taxon>
        <taxon>Datura</taxon>
    </lineage>
</organism>
<protein>
    <submittedName>
        <fullName evidence="1">Uncharacterized protein</fullName>
    </submittedName>
</protein>
<accession>A0ABS8VFC6</accession>
<evidence type="ECO:0000313" key="2">
    <source>
        <dbReference type="Proteomes" id="UP000823775"/>
    </source>
</evidence>
<keyword evidence="2" id="KW-1185">Reference proteome</keyword>
<dbReference type="Proteomes" id="UP000823775">
    <property type="component" value="Unassembled WGS sequence"/>
</dbReference>
<name>A0ABS8VFC6_DATST</name>